<feature type="transmembrane region" description="Helical" evidence="2">
    <location>
        <begin position="92"/>
        <end position="113"/>
    </location>
</feature>
<feature type="transmembrane region" description="Helical" evidence="2">
    <location>
        <begin position="60"/>
        <end position="80"/>
    </location>
</feature>
<dbReference type="RefSeq" id="WP_162708886.1">
    <property type="nucleotide sequence ID" value="NZ_CP050899.1"/>
</dbReference>
<dbReference type="FunFam" id="3.30.70.270:FF:000001">
    <property type="entry name" value="Diguanylate cyclase domain protein"/>
    <property type="match status" value="1"/>
</dbReference>
<evidence type="ECO:0000256" key="2">
    <source>
        <dbReference type="SAM" id="Phobius"/>
    </source>
</evidence>
<evidence type="ECO:0000259" key="3">
    <source>
        <dbReference type="PROSITE" id="PS50887"/>
    </source>
</evidence>
<feature type="transmembrane region" description="Helical" evidence="2">
    <location>
        <begin position="143"/>
        <end position="169"/>
    </location>
</feature>
<evidence type="ECO:0000313" key="5">
    <source>
        <dbReference type="Proteomes" id="UP000500870"/>
    </source>
</evidence>
<dbReference type="Pfam" id="PF00990">
    <property type="entry name" value="GGDEF"/>
    <property type="match status" value="1"/>
</dbReference>
<organism evidence="4 5">
    <name type="scientific">Agrobacterium pusense</name>
    <dbReference type="NCBI Taxonomy" id="648995"/>
    <lineage>
        <taxon>Bacteria</taxon>
        <taxon>Pseudomonadati</taxon>
        <taxon>Pseudomonadota</taxon>
        <taxon>Alphaproteobacteria</taxon>
        <taxon>Hyphomicrobiales</taxon>
        <taxon>Rhizobiaceae</taxon>
        <taxon>Rhizobium/Agrobacterium group</taxon>
        <taxon>Agrobacterium</taxon>
    </lineage>
</organism>
<dbReference type="GO" id="GO:1902201">
    <property type="term" value="P:negative regulation of bacterial-type flagellum-dependent cell motility"/>
    <property type="evidence" value="ECO:0007669"/>
    <property type="project" value="TreeGrafter"/>
</dbReference>
<dbReference type="SMART" id="SM00267">
    <property type="entry name" value="GGDEF"/>
    <property type="match status" value="1"/>
</dbReference>
<evidence type="ECO:0000256" key="1">
    <source>
        <dbReference type="ARBA" id="ARBA00012528"/>
    </source>
</evidence>
<feature type="transmembrane region" description="Helical" evidence="2">
    <location>
        <begin position="119"/>
        <end position="136"/>
    </location>
</feature>
<dbReference type="InterPro" id="IPR043128">
    <property type="entry name" value="Rev_trsase/Diguanyl_cyclase"/>
</dbReference>
<keyword evidence="2" id="KW-0472">Membrane</keyword>
<name>A0A6H0ZT10_9HYPH</name>
<dbReference type="InterPro" id="IPR000160">
    <property type="entry name" value="GGDEF_dom"/>
</dbReference>
<dbReference type="Proteomes" id="UP000500870">
    <property type="component" value="Chromosome 3"/>
</dbReference>
<dbReference type="InterPro" id="IPR050469">
    <property type="entry name" value="Diguanylate_Cyclase"/>
</dbReference>
<dbReference type="PANTHER" id="PTHR45138">
    <property type="entry name" value="REGULATORY COMPONENTS OF SENSORY TRANSDUCTION SYSTEM"/>
    <property type="match status" value="1"/>
</dbReference>
<keyword evidence="2" id="KW-0812">Transmembrane</keyword>
<dbReference type="Gene3D" id="3.30.70.270">
    <property type="match status" value="1"/>
</dbReference>
<feature type="transmembrane region" description="Helical" evidence="2">
    <location>
        <begin position="181"/>
        <end position="206"/>
    </location>
</feature>
<dbReference type="EC" id="2.7.7.65" evidence="1"/>
<dbReference type="CDD" id="cd01949">
    <property type="entry name" value="GGDEF"/>
    <property type="match status" value="1"/>
</dbReference>
<reference evidence="4 5" key="1">
    <citation type="submission" date="2020-04" db="EMBL/GenBank/DDBJ databases">
        <title>FDA dAtabase for Regulatory Grade micrObial Sequences (FDA-ARGOS): Supporting development and validation of Infectious Disease Dx tests.</title>
        <authorList>
            <person name="Sciortino C."/>
            <person name="Tallon L."/>
            <person name="Sadzewicz L."/>
            <person name="Vavikolanu K."/>
            <person name="Mehta A."/>
            <person name="Aluvathingal J."/>
            <person name="Nadendla S."/>
            <person name="Nandy P."/>
            <person name="Geyer C."/>
            <person name="Yan Y."/>
            <person name="Sichtig H."/>
        </authorList>
    </citation>
    <scope>NUCLEOTIDE SEQUENCE [LARGE SCALE GENOMIC DNA]</scope>
    <source>
        <strain evidence="4 5">FDAARGOS_633</strain>
    </source>
</reference>
<proteinExistence type="predicted"/>
<dbReference type="PANTHER" id="PTHR45138:SF24">
    <property type="entry name" value="DIGUANYLATE CYCLASE DGCC-RELATED"/>
    <property type="match status" value="1"/>
</dbReference>
<dbReference type="PROSITE" id="PS50887">
    <property type="entry name" value="GGDEF"/>
    <property type="match status" value="1"/>
</dbReference>
<dbReference type="AlphaFoldDB" id="A0A6H0ZT10"/>
<feature type="domain" description="GGDEF" evidence="3">
    <location>
        <begin position="246"/>
        <end position="380"/>
    </location>
</feature>
<feature type="transmembrane region" description="Helical" evidence="2">
    <location>
        <begin position="37"/>
        <end position="54"/>
    </location>
</feature>
<keyword evidence="2" id="KW-1133">Transmembrane helix</keyword>
<dbReference type="GO" id="GO:0052621">
    <property type="term" value="F:diguanylate cyclase activity"/>
    <property type="evidence" value="ECO:0007669"/>
    <property type="project" value="UniProtKB-EC"/>
</dbReference>
<dbReference type="GO" id="GO:0005886">
    <property type="term" value="C:plasma membrane"/>
    <property type="evidence" value="ECO:0007669"/>
    <property type="project" value="TreeGrafter"/>
</dbReference>
<dbReference type="EMBL" id="CP050899">
    <property type="protein sequence ID" value="QIX23936.1"/>
    <property type="molecule type" value="Genomic_DNA"/>
</dbReference>
<dbReference type="SUPFAM" id="SSF55073">
    <property type="entry name" value="Nucleotide cyclase"/>
    <property type="match status" value="1"/>
</dbReference>
<dbReference type="InterPro" id="IPR029787">
    <property type="entry name" value="Nucleotide_cyclase"/>
</dbReference>
<feature type="transmembrane region" description="Helical" evidence="2">
    <location>
        <begin position="6"/>
        <end position="25"/>
    </location>
</feature>
<gene>
    <name evidence="4" type="ORF">FOB41_22605</name>
</gene>
<accession>A0A6H0ZT10</accession>
<sequence>MPDFYTLFLVVLLLGLSQCLIWGLVVYRYGELKAARYWFSGSVASVLGGAILALQGNDGLLIQTVLGNSFIVLGFYLNCVGARCFHGARLKLLSVACLFVISVVLMLATFYPWYARNPVYTLAQLLPLAITAVFLLRHHGGELGAIVSSGAMIVAVSSHAVIACGNILIVTRLTPELDLKAAAAVDLLAFLFAAVVWNFGFLLSAVDRLRGEVERLANEDELTGLANRRMLMNKLADMCGPSDTKRVFSVMLFDLDRFKAINDKYGHAAGDAALRHAAAVVSEKLSANDVFARLGGDEFCLLLPGVSPVDAAARARAMIKALTATPMIWNDCPLVIKTSIGIACCTTLDKIDPEELLDQADRALYETKKRSRNGYSVYRGSSGAAISGNVIQLNDFVAAEAKSKS</sequence>
<protein>
    <recommendedName>
        <fullName evidence="1">diguanylate cyclase</fullName>
        <ecNumber evidence="1">2.7.7.65</ecNumber>
    </recommendedName>
</protein>
<evidence type="ECO:0000313" key="4">
    <source>
        <dbReference type="EMBL" id="QIX23936.1"/>
    </source>
</evidence>
<dbReference type="GO" id="GO:0043709">
    <property type="term" value="P:cell adhesion involved in single-species biofilm formation"/>
    <property type="evidence" value="ECO:0007669"/>
    <property type="project" value="TreeGrafter"/>
</dbReference>
<dbReference type="NCBIfam" id="TIGR00254">
    <property type="entry name" value="GGDEF"/>
    <property type="match status" value="1"/>
</dbReference>